<dbReference type="RefSeq" id="WP_166395786.1">
    <property type="nucleotide sequence ID" value="NZ_CP045121.1"/>
</dbReference>
<protein>
    <submittedName>
        <fullName evidence="1">Copper oxidase</fullName>
    </submittedName>
</protein>
<proteinExistence type="predicted"/>
<dbReference type="InterPro" id="IPR008972">
    <property type="entry name" value="Cupredoxin"/>
</dbReference>
<organism evidence="1 2">
    <name type="scientific">Rubrobacter marinus</name>
    <dbReference type="NCBI Taxonomy" id="2653852"/>
    <lineage>
        <taxon>Bacteria</taxon>
        <taxon>Bacillati</taxon>
        <taxon>Actinomycetota</taxon>
        <taxon>Rubrobacteria</taxon>
        <taxon>Rubrobacterales</taxon>
        <taxon>Rubrobacteraceae</taxon>
        <taxon>Rubrobacter</taxon>
    </lineage>
</organism>
<sequence>MTTAKREEQVLSEVVSELGLDKQNRATIGRLLTHGGGLAHAEEGSDGRMRATIRIPEDELIYEPSILVMPHGGEIDIELLNDDTNTHCALLPSNGDYVWQWLPNHSRGTVTLDLDGPGYYWYSSNVGNDEGKGLFGAIVVLGDVPAEARLDRPAQPRV</sequence>
<evidence type="ECO:0000313" key="2">
    <source>
        <dbReference type="Proteomes" id="UP000502706"/>
    </source>
</evidence>
<accession>A0A6G8PV80</accession>
<evidence type="ECO:0000313" key="1">
    <source>
        <dbReference type="EMBL" id="QIN78110.1"/>
    </source>
</evidence>
<dbReference type="EMBL" id="CP045121">
    <property type="protein sequence ID" value="QIN78110.1"/>
    <property type="molecule type" value="Genomic_DNA"/>
</dbReference>
<name>A0A6G8PV80_9ACTN</name>
<dbReference type="Proteomes" id="UP000502706">
    <property type="component" value="Chromosome"/>
</dbReference>
<dbReference type="NCBIfam" id="TIGR04339">
    <property type="entry name" value="PQQ_MSMEG_3727"/>
    <property type="match status" value="1"/>
</dbReference>
<dbReference type="SUPFAM" id="SSF49503">
    <property type="entry name" value="Cupredoxins"/>
    <property type="match status" value="1"/>
</dbReference>
<gene>
    <name evidence="1" type="ORF">GBA65_05840</name>
</gene>
<keyword evidence="2" id="KW-1185">Reference proteome</keyword>
<dbReference type="Gene3D" id="2.60.40.420">
    <property type="entry name" value="Cupredoxins - blue copper proteins"/>
    <property type="match status" value="1"/>
</dbReference>
<dbReference type="Pfam" id="PF23509">
    <property type="entry name" value="MSMEG_3727_PQQ-assoc"/>
    <property type="match status" value="1"/>
</dbReference>
<dbReference type="AlphaFoldDB" id="A0A6G8PV80"/>
<reference evidence="1 2" key="1">
    <citation type="submission" date="2019-10" db="EMBL/GenBank/DDBJ databases">
        <title>Rubrobacter sp nov SCSIO 52915 isolated from a deep-sea sediment in the South China Sea.</title>
        <authorList>
            <person name="Chen R.W."/>
        </authorList>
    </citation>
    <scope>NUCLEOTIDE SEQUENCE [LARGE SCALE GENOMIC DNA]</scope>
    <source>
        <strain evidence="1 2">SCSIO 52915</strain>
    </source>
</reference>
<dbReference type="KEGG" id="rmar:GBA65_05840"/>
<dbReference type="InterPro" id="IPR027590">
    <property type="entry name" value="PQQ_MSMEG_3727"/>
</dbReference>